<protein>
    <submittedName>
        <fullName evidence="3">Uncharacterized protein</fullName>
    </submittedName>
</protein>
<reference evidence="3" key="2">
    <citation type="journal article" date="2015" name="Fish Shellfish Immunol.">
        <title>Early steps in the European eel (Anguilla anguilla)-Vibrio vulnificus interaction in the gills: Role of the RtxA13 toxin.</title>
        <authorList>
            <person name="Callol A."/>
            <person name="Pajuelo D."/>
            <person name="Ebbesson L."/>
            <person name="Teles M."/>
            <person name="MacKenzie S."/>
            <person name="Amaro C."/>
        </authorList>
    </citation>
    <scope>NUCLEOTIDE SEQUENCE</scope>
</reference>
<organism evidence="3">
    <name type="scientific">Anguilla anguilla</name>
    <name type="common">European freshwater eel</name>
    <name type="synonym">Muraena anguilla</name>
    <dbReference type="NCBI Taxonomy" id="7936"/>
    <lineage>
        <taxon>Eukaryota</taxon>
        <taxon>Metazoa</taxon>
        <taxon>Chordata</taxon>
        <taxon>Craniata</taxon>
        <taxon>Vertebrata</taxon>
        <taxon>Euteleostomi</taxon>
        <taxon>Actinopterygii</taxon>
        <taxon>Neopterygii</taxon>
        <taxon>Teleostei</taxon>
        <taxon>Anguilliformes</taxon>
        <taxon>Anguillidae</taxon>
        <taxon>Anguilla</taxon>
    </lineage>
</organism>
<feature type="region of interest" description="Disordered" evidence="1">
    <location>
        <begin position="1"/>
        <end position="42"/>
    </location>
</feature>
<evidence type="ECO:0000256" key="1">
    <source>
        <dbReference type="SAM" id="MobiDB-lite"/>
    </source>
</evidence>
<keyword evidence="2" id="KW-1133">Transmembrane helix</keyword>
<evidence type="ECO:0000313" key="3">
    <source>
        <dbReference type="EMBL" id="JAH29469.1"/>
    </source>
</evidence>
<reference evidence="3" key="1">
    <citation type="submission" date="2014-11" db="EMBL/GenBank/DDBJ databases">
        <authorList>
            <person name="Amaro Gonzalez C."/>
        </authorList>
    </citation>
    <scope>NUCLEOTIDE SEQUENCE</scope>
</reference>
<sequence>MIHSKLGRLGGTCEANRGFERQTDTARGTSASGNASAPGVLGTNSEGMLQVIGKFLVHSMILLLFAVINN</sequence>
<proteinExistence type="predicted"/>
<feature type="transmembrane region" description="Helical" evidence="2">
    <location>
        <begin position="48"/>
        <end position="68"/>
    </location>
</feature>
<feature type="compositionally biased region" description="Polar residues" evidence="1">
    <location>
        <begin position="25"/>
        <end position="35"/>
    </location>
</feature>
<accession>A0A0E9RK52</accession>
<keyword evidence="2" id="KW-0812">Transmembrane</keyword>
<dbReference type="AlphaFoldDB" id="A0A0E9RK52"/>
<evidence type="ECO:0000256" key="2">
    <source>
        <dbReference type="SAM" id="Phobius"/>
    </source>
</evidence>
<keyword evidence="2" id="KW-0472">Membrane</keyword>
<name>A0A0E9RK52_ANGAN</name>
<dbReference type="EMBL" id="GBXM01079108">
    <property type="protein sequence ID" value="JAH29469.1"/>
    <property type="molecule type" value="Transcribed_RNA"/>
</dbReference>